<evidence type="ECO:0000256" key="5">
    <source>
        <dbReference type="ARBA" id="ARBA00022694"/>
    </source>
</evidence>
<sequence length="150" mass="16181">MANRKLLPTRLLSEEGAICRTEAEMISLGEEVGRLLGLGDVVSLEGPLGAGKTQFSKGLAAGLESRAEVSSPTFALVHEYDGGRVPVAHFDFYRLESADELLTTGYDDNVAEGVTIVEWGNKFPEVLPASALRFVFEVVDPSTRVVRLVS</sequence>
<dbReference type="InterPro" id="IPR027417">
    <property type="entry name" value="P-loop_NTPase"/>
</dbReference>
<evidence type="ECO:0000256" key="8">
    <source>
        <dbReference type="ARBA" id="ARBA00022840"/>
    </source>
</evidence>
<evidence type="ECO:0000256" key="7">
    <source>
        <dbReference type="ARBA" id="ARBA00022741"/>
    </source>
</evidence>
<evidence type="ECO:0000313" key="12">
    <source>
        <dbReference type="Proteomes" id="UP000076023"/>
    </source>
</evidence>
<dbReference type="PANTHER" id="PTHR33540">
    <property type="entry name" value="TRNA THREONYLCARBAMOYLADENOSINE BIOSYNTHESIS PROTEIN TSAE"/>
    <property type="match status" value="1"/>
</dbReference>
<evidence type="ECO:0000256" key="10">
    <source>
        <dbReference type="ARBA" id="ARBA00032441"/>
    </source>
</evidence>
<gene>
    <name evidence="11" type="ORF">TSACC_22134</name>
</gene>
<keyword evidence="12" id="KW-1185">Reference proteome</keyword>
<evidence type="ECO:0000256" key="1">
    <source>
        <dbReference type="ARBA" id="ARBA00004496"/>
    </source>
</evidence>
<protein>
    <recommendedName>
        <fullName evidence="3">tRNA threonylcarbamoyladenosine biosynthesis protein TsaE</fullName>
    </recommendedName>
    <alternativeName>
        <fullName evidence="10">t(6)A37 threonylcarbamoyladenosine biosynthesis protein TsaE</fullName>
    </alternativeName>
</protein>
<name>A0A146GA89_TERSA</name>
<dbReference type="InterPro" id="IPR003442">
    <property type="entry name" value="T6A_TsaE"/>
</dbReference>
<dbReference type="Proteomes" id="UP000076023">
    <property type="component" value="Unassembled WGS sequence"/>
</dbReference>
<keyword evidence="8" id="KW-0067">ATP-binding</keyword>
<evidence type="ECO:0000256" key="6">
    <source>
        <dbReference type="ARBA" id="ARBA00022723"/>
    </source>
</evidence>
<dbReference type="GO" id="GO:0005737">
    <property type="term" value="C:cytoplasm"/>
    <property type="evidence" value="ECO:0007669"/>
    <property type="project" value="UniProtKB-SubCell"/>
</dbReference>
<dbReference type="SUPFAM" id="SSF52540">
    <property type="entry name" value="P-loop containing nucleoside triphosphate hydrolases"/>
    <property type="match status" value="1"/>
</dbReference>
<keyword evidence="9" id="KW-0460">Magnesium</keyword>
<keyword evidence="6" id="KW-0479">Metal-binding</keyword>
<dbReference type="NCBIfam" id="TIGR00150">
    <property type="entry name" value="T6A_YjeE"/>
    <property type="match status" value="1"/>
</dbReference>
<dbReference type="GO" id="GO:0005524">
    <property type="term" value="F:ATP binding"/>
    <property type="evidence" value="ECO:0007669"/>
    <property type="project" value="UniProtKB-KW"/>
</dbReference>
<keyword evidence="4" id="KW-0963">Cytoplasm</keyword>
<dbReference type="InParanoid" id="A0A146GA89"/>
<dbReference type="FunCoup" id="A0A146GA89">
    <property type="interactions" value="281"/>
</dbReference>
<comment type="caution">
    <text evidence="11">The sequence shown here is derived from an EMBL/GenBank/DDBJ whole genome shotgun (WGS) entry which is preliminary data.</text>
</comment>
<comment type="subcellular location">
    <subcellularLocation>
        <location evidence="1">Cytoplasm</location>
    </subcellularLocation>
</comment>
<evidence type="ECO:0000256" key="2">
    <source>
        <dbReference type="ARBA" id="ARBA00007599"/>
    </source>
</evidence>
<keyword evidence="5" id="KW-0819">tRNA processing</keyword>
<dbReference type="EMBL" id="BDCO01000002">
    <property type="protein sequence ID" value="GAT33717.1"/>
    <property type="molecule type" value="Genomic_DNA"/>
</dbReference>
<keyword evidence="7" id="KW-0547">Nucleotide-binding</keyword>
<evidence type="ECO:0000256" key="9">
    <source>
        <dbReference type="ARBA" id="ARBA00022842"/>
    </source>
</evidence>
<organism evidence="11 12">
    <name type="scientific">Terrimicrobium sacchariphilum</name>
    <dbReference type="NCBI Taxonomy" id="690879"/>
    <lineage>
        <taxon>Bacteria</taxon>
        <taxon>Pseudomonadati</taxon>
        <taxon>Verrucomicrobiota</taxon>
        <taxon>Terrimicrobiia</taxon>
        <taxon>Terrimicrobiales</taxon>
        <taxon>Terrimicrobiaceae</taxon>
        <taxon>Terrimicrobium</taxon>
    </lineage>
</organism>
<dbReference type="RefSeq" id="WP_202815955.1">
    <property type="nucleotide sequence ID" value="NZ_BDCO01000002.1"/>
</dbReference>
<dbReference type="GO" id="GO:0046872">
    <property type="term" value="F:metal ion binding"/>
    <property type="evidence" value="ECO:0007669"/>
    <property type="project" value="UniProtKB-KW"/>
</dbReference>
<evidence type="ECO:0000256" key="3">
    <source>
        <dbReference type="ARBA" id="ARBA00019010"/>
    </source>
</evidence>
<reference evidence="12" key="1">
    <citation type="journal article" date="2017" name="Genome Announc.">
        <title>Draft Genome Sequence of Terrimicrobium sacchariphilum NM-5T, a Facultative Anaerobic Soil Bacterium of the Class Spartobacteria.</title>
        <authorList>
            <person name="Qiu Y.L."/>
            <person name="Tourlousse D.M."/>
            <person name="Matsuura N."/>
            <person name="Ohashi A."/>
            <person name="Sekiguchi Y."/>
        </authorList>
    </citation>
    <scope>NUCLEOTIDE SEQUENCE [LARGE SCALE GENOMIC DNA]</scope>
    <source>
        <strain evidence="12">NM-5</strain>
    </source>
</reference>
<dbReference type="GO" id="GO:0002949">
    <property type="term" value="P:tRNA threonylcarbamoyladenosine modification"/>
    <property type="evidence" value="ECO:0007669"/>
    <property type="project" value="InterPro"/>
</dbReference>
<dbReference type="STRING" id="690879.TSACC_22134"/>
<comment type="similarity">
    <text evidence="2">Belongs to the TsaE family.</text>
</comment>
<accession>A0A146GA89</accession>
<dbReference type="PANTHER" id="PTHR33540:SF2">
    <property type="entry name" value="TRNA THREONYLCARBAMOYLADENOSINE BIOSYNTHESIS PROTEIN TSAE"/>
    <property type="match status" value="1"/>
</dbReference>
<dbReference type="Gene3D" id="3.40.50.300">
    <property type="entry name" value="P-loop containing nucleotide triphosphate hydrolases"/>
    <property type="match status" value="1"/>
</dbReference>
<dbReference type="Pfam" id="PF02367">
    <property type="entry name" value="TsaE"/>
    <property type="match status" value="1"/>
</dbReference>
<proteinExistence type="inferred from homology"/>
<evidence type="ECO:0000256" key="4">
    <source>
        <dbReference type="ARBA" id="ARBA00022490"/>
    </source>
</evidence>
<evidence type="ECO:0000313" key="11">
    <source>
        <dbReference type="EMBL" id="GAT33717.1"/>
    </source>
</evidence>
<dbReference type="AlphaFoldDB" id="A0A146GA89"/>